<dbReference type="PRINTS" id="PR00132">
    <property type="entry name" value="GLHYDRLASE2"/>
</dbReference>
<proteinExistence type="inferred from homology"/>
<dbReference type="InterPro" id="IPR008979">
    <property type="entry name" value="Galactose-bd-like_sf"/>
</dbReference>
<evidence type="ECO:0000256" key="1">
    <source>
        <dbReference type="ARBA" id="ARBA00007401"/>
    </source>
</evidence>
<protein>
    <submittedName>
        <fullName evidence="4">Glycoside hydrolase family 2 protein</fullName>
    </submittedName>
</protein>
<dbReference type="AlphaFoldDB" id="A0A9D1SPW8"/>
<dbReference type="EMBL" id="DVOC01000058">
    <property type="protein sequence ID" value="HIU91045.1"/>
    <property type="molecule type" value="Genomic_DNA"/>
</dbReference>
<comment type="similarity">
    <text evidence="1">Belongs to the glycosyl hydrolase 2 family.</text>
</comment>
<dbReference type="InterPro" id="IPR051913">
    <property type="entry name" value="GH2_Domain-Containing"/>
</dbReference>
<dbReference type="InterPro" id="IPR017853">
    <property type="entry name" value="GH"/>
</dbReference>
<accession>A0A9D1SPW8</accession>
<dbReference type="PANTHER" id="PTHR42732:SF1">
    <property type="entry name" value="BETA-MANNOSIDASE"/>
    <property type="match status" value="1"/>
</dbReference>
<dbReference type="GO" id="GO:0004553">
    <property type="term" value="F:hydrolase activity, hydrolyzing O-glycosyl compounds"/>
    <property type="evidence" value="ECO:0007669"/>
    <property type="project" value="InterPro"/>
</dbReference>
<evidence type="ECO:0000313" key="4">
    <source>
        <dbReference type="EMBL" id="HIU91045.1"/>
    </source>
</evidence>
<dbReference type="InterPro" id="IPR013783">
    <property type="entry name" value="Ig-like_fold"/>
</dbReference>
<dbReference type="PANTHER" id="PTHR42732">
    <property type="entry name" value="BETA-GALACTOSIDASE"/>
    <property type="match status" value="1"/>
</dbReference>
<reference evidence="4" key="2">
    <citation type="journal article" date="2021" name="PeerJ">
        <title>Extensive microbial diversity within the chicken gut microbiome revealed by metagenomics and culture.</title>
        <authorList>
            <person name="Gilroy R."/>
            <person name="Ravi A."/>
            <person name="Getino M."/>
            <person name="Pursley I."/>
            <person name="Horton D.L."/>
            <person name="Alikhan N.F."/>
            <person name="Baker D."/>
            <person name="Gharbi K."/>
            <person name="Hall N."/>
            <person name="Watson M."/>
            <person name="Adriaenssens E.M."/>
            <person name="Foster-Nyarko E."/>
            <person name="Jarju S."/>
            <person name="Secka A."/>
            <person name="Antonio M."/>
            <person name="Oren A."/>
            <person name="Chaudhuri R.R."/>
            <person name="La Ragione R."/>
            <person name="Hildebrand F."/>
            <person name="Pallen M.J."/>
        </authorList>
    </citation>
    <scope>NUCLEOTIDE SEQUENCE</scope>
    <source>
        <strain evidence="4">ChiHjej12B11-7776</strain>
    </source>
</reference>
<gene>
    <name evidence="4" type="ORF">IAC72_03450</name>
</gene>
<keyword evidence="4" id="KW-0378">Hydrolase</keyword>
<dbReference type="Proteomes" id="UP000886852">
    <property type="component" value="Unassembled WGS sequence"/>
</dbReference>
<feature type="domain" description="Glycoside hydrolase family 2 catalytic" evidence="2">
    <location>
        <begin position="235"/>
        <end position="495"/>
    </location>
</feature>
<dbReference type="Gene3D" id="3.20.20.80">
    <property type="entry name" value="Glycosidases"/>
    <property type="match status" value="1"/>
</dbReference>
<dbReference type="Gene3D" id="2.60.120.260">
    <property type="entry name" value="Galactose-binding domain-like"/>
    <property type="match status" value="1"/>
</dbReference>
<dbReference type="Gene3D" id="2.60.40.10">
    <property type="entry name" value="Immunoglobulins"/>
    <property type="match status" value="1"/>
</dbReference>
<dbReference type="InterPro" id="IPR006103">
    <property type="entry name" value="Glyco_hydro_2_cat"/>
</dbReference>
<evidence type="ECO:0000259" key="3">
    <source>
        <dbReference type="Pfam" id="PF02837"/>
    </source>
</evidence>
<sequence length="753" mass="84958">MRVYLNDNWTYFDGQNGEGKYVRLPHSNVQTPFNCFDESVYQFESRYENSFHAQKGKTYLLTFEGVAHRAEVYVNGSFAGSHDCGYTAFTLDVTPLVVNGENKLVVKVDSRETLNQPPFGFVIDYLTYGGIYREAYLDEYEGCYVSDVFVTAAHNRFSAQVTLADFAPCKVCWQVSLGGERVAEGSVLAQSACVDISHDVNFRLWDVNNPVVYDLAVCVGNNVYETTFGVRTARFTDKGFFLNGKKVKIVGLNRHQSYPYVGYAMPESMQRLDAQILKNKLCVNAVRTSHYPQSKYFLDECDRLGLLVFTEIPGWQHIGDDEWRKKAVQNVKDMVLQYRNHPSVVLWGVRINESQDCDELYTQTNEVAHSLDPTRQTGGVRYLQRSRLLEDVYTYNDFNRNGATDKKFVCDKRAPYLISEYNGHMFPTKSYDDFPHRRQHMLRYAKMLDDVFAADTCGAFGWCFADYNTHKDFGSGDRICYHGVTDMFRNPKMAAGVFSAMGKQPFLQLCFTSDIGDYPEGVVGDMYCLTNAEYVEVYKGGVFIKRYTHKDSPFRHLPCPPILIDDLIGNRLTEEEGISPGYAKLIKRVLADIRRYGANFLPLKSKLKILRIMAGTKMSLAQLTNLYGKYESNWGSEAGAVTVKAFVGEQVVQQTTGAAHRWTLEASPSKTVLQETSTYDVAAVSVALKDEYGNVCPYACRAVTFRTEGVIELVGQSTLPLYGGVGGTYVKTTGKKGEGTLYVNDIAIKFTVR</sequence>
<dbReference type="Pfam" id="PF02836">
    <property type="entry name" value="Glyco_hydro_2_C"/>
    <property type="match status" value="1"/>
</dbReference>
<evidence type="ECO:0000259" key="2">
    <source>
        <dbReference type="Pfam" id="PF02836"/>
    </source>
</evidence>
<dbReference type="SUPFAM" id="SSF51445">
    <property type="entry name" value="(Trans)glycosidases"/>
    <property type="match status" value="1"/>
</dbReference>
<dbReference type="GO" id="GO:0005975">
    <property type="term" value="P:carbohydrate metabolic process"/>
    <property type="evidence" value="ECO:0007669"/>
    <property type="project" value="InterPro"/>
</dbReference>
<organism evidence="4 5">
    <name type="scientific">Candidatus Fimimonas merdipullorum</name>
    <dbReference type="NCBI Taxonomy" id="2840822"/>
    <lineage>
        <taxon>Bacteria</taxon>
        <taxon>Pseudomonadati</taxon>
        <taxon>Myxococcota</taxon>
        <taxon>Myxococcia</taxon>
        <taxon>Myxococcales</taxon>
        <taxon>Cystobacterineae</taxon>
        <taxon>Myxococcaceae</taxon>
        <taxon>Myxococcaceae incertae sedis</taxon>
        <taxon>Candidatus Fimimonas</taxon>
    </lineage>
</organism>
<dbReference type="InterPro" id="IPR006104">
    <property type="entry name" value="Glyco_hydro_2_N"/>
</dbReference>
<dbReference type="SUPFAM" id="SSF49785">
    <property type="entry name" value="Galactose-binding domain-like"/>
    <property type="match status" value="1"/>
</dbReference>
<feature type="domain" description="Glycosyl hydrolases family 2 sugar binding" evidence="3">
    <location>
        <begin position="38"/>
        <end position="137"/>
    </location>
</feature>
<dbReference type="InterPro" id="IPR006101">
    <property type="entry name" value="Glyco_hydro_2"/>
</dbReference>
<name>A0A9D1SPW8_9BACT</name>
<dbReference type="PROSITE" id="PS00719">
    <property type="entry name" value="GLYCOSYL_HYDROL_F2_1"/>
    <property type="match status" value="1"/>
</dbReference>
<comment type="caution">
    <text evidence="4">The sequence shown here is derived from an EMBL/GenBank/DDBJ whole genome shotgun (WGS) entry which is preliminary data.</text>
</comment>
<reference evidence="4" key="1">
    <citation type="submission" date="2020-10" db="EMBL/GenBank/DDBJ databases">
        <authorList>
            <person name="Gilroy R."/>
        </authorList>
    </citation>
    <scope>NUCLEOTIDE SEQUENCE</scope>
    <source>
        <strain evidence="4">ChiHjej12B11-7776</strain>
    </source>
</reference>
<evidence type="ECO:0000313" key="5">
    <source>
        <dbReference type="Proteomes" id="UP000886852"/>
    </source>
</evidence>
<dbReference type="Pfam" id="PF02837">
    <property type="entry name" value="Glyco_hydro_2_N"/>
    <property type="match status" value="1"/>
</dbReference>
<dbReference type="InterPro" id="IPR023230">
    <property type="entry name" value="Glyco_hydro_2_CS"/>
</dbReference>